<dbReference type="Proteomes" id="UP001500151">
    <property type="component" value="Unassembled WGS sequence"/>
</dbReference>
<proteinExistence type="predicted"/>
<comment type="caution">
    <text evidence="2">The sequence shown here is derived from an EMBL/GenBank/DDBJ whole genome shotgun (WGS) entry which is preliminary data.</text>
</comment>
<dbReference type="EMBL" id="BAAASJ010000022">
    <property type="protein sequence ID" value="GAA2630210.1"/>
    <property type="molecule type" value="Genomic_DNA"/>
</dbReference>
<organism evidence="2 3">
    <name type="scientific">Streptomyces vastus</name>
    <dbReference type="NCBI Taxonomy" id="285451"/>
    <lineage>
        <taxon>Bacteria</taxon>
        <taxon>Bacillati</taxon>
        <taxon>Actinomycetota</taxon>
        <taxon>Actinomycetes</taxon>
        <taxon>Kitasatosporales</taxon>
        <taxon>Streptomycetaceae</taxon>
        <taxon>Streptomyces</taxon>
    </lineage>
</organism>
<keyword evidence="3" id="KW-1185">Reference proteome</keyword>
<evidence type="ECO:0000313" key="2">
    <source>
        <dbReference type="EMBL" id="GAA2630210.1"/>
    </source>
</evidence>
<sequence>MRSLAPNGIKIMLKRRGLAAGLVKLHAHRWRHTFAHEWKRELFVRQVATPFGDVLGRSDDRRQIGGRRRPELTEHRLGRIDAQDRPARLELLGHLPGEQAGPGADICWPHSATIPRSCPVPSKRSCAQRSPATEGCCA</sequence>
<protein>
    <recommendedName>
        <fullName evidence="4">Tyr recombinase domain-containing protein</fullName>
    </recommendedName>
</protein>
<feature type="region of interest" description="Disordered" evidence="1">
    <location>
        <begin position="119"/>
        <end position="138"/>
    </location>
</feature>
<evidence type="ECO:0000313" key="3">
    <source>
        <dbReference type="Proteomes" id="UP001500151"/>
    </source>
</evidence>
<name>A0ABN3QMF5_9ACTN</name>
<evidence type="ECO:0000256" key="1">
    <source>
        <dbReference type="SAM" id="MobiDB-lite"/>
    </source>
</evidence>
<evidence type="ECO:0008006" key="4">
    <source>
        <dbReference type="Google" id="ProtNLM"/>
    </source>
</evidence>
<reference evidence="2 3" key="1">
    <citation type="journal article" date="2019" name="Int. J. Syst. Evol. Microbiol.">
        <title>The Global Catalogue of Microorganisms (GCM) 10K type strain sequencing project: providing services to taxonomists for standard genome sequencing and annotation.</title>
        <authorList>
            <consortium name="The Broad Institute Genomics Platform"/>
            <consortium name="The Broad Institute Genome Sequencing Center for Infectious Disease"/>
            <person name="Wu L."/>
            <person name="Ma J."/>
        </authorList>
    </citation>
    <scope>NUCLEOTIDE SEQUENCE [LARGE SCALE GENOMIC DNA]</scope>
    <source>
        <strain evidence="2 3">JCM 4524</strain>
    </source>
</reference>
<dbReference type="RefSeq" id="WP_344389456.1">
    <property type="nucleotide sequence ID" value="NZ_BAAASJ010000022.1"/>
</dbReference>
<gene>
    <name evidence="2" type="ORF">GCM10010307_21770</name>
</gene>
<accession>A0ABN3QMF5</accession>